<accession>A0A6N7PPY4</accession>
<dbReference type="InterPro" id="IPR002645">
    <property type="entry name" value="STAS_dom"/>
</dbReference>
<dbReference type="PANTHER" id="PTHR33745">
    <property type="entry name" value="RSBT ANTAGONIST PROTEIN RSBS-RELATED"/>
    <property type="match status" value="1"/>
</dbReference>
<keyword evidence="7" id="KW-1185">Reference proteome</keyword>
<evidence type="ECO:0000313" key="6">
    <source>
        <dbReference type="EMBL" id="MRG93687.1"/>
    </source>
</evidence>
<evidence type="ECO:0000256" key="2">
    <source>
        <dbReference type="SAM" id="Coils"/>
    </source>
</evidence>
<dbReference type="InterPro" id="IPR000014">
    <property type="entry name" value="PAS"/>
</dbReference>
<dbReference type="CDD" id="cd00130">
    <property type="entry name" value="PAS"/>
    <property type="match status" value="1"/>
</dbReference>
<dbReference type="Pfam" id="PF08448">
    <property type="entry name" value="PAS_4"/>
    <property type="match status" value="1"/>
</dbReference>
<sequence>MQNTHDPQRLQDFFHEHPDAQIVASCEGHCLYVNAAASIALGGDVGPETPLSERVHPADFAHFLSEWTALVRSGASAVFTVLLGAKGTKGRAYVVHARRASSGDRVYVSLRPKEADIEADASSVRRREQVLRVILDNLPILVWATDKDGVCTYADGKGMETSAIKVEYLIGKSALDLYPPETTTGLRMALRGTMARHISADNGMYWDNRDIPVLDEHGNVTGTVGMSLDVTELHHAKAELEAKLAFIERQQEVIRNLETPIIQVWDHVLTLPMVGTVDSRRAARVMDDVLGAVSRLSARFAILDLTGVDVIDTATASHLFSIIAGVRLLGAEGIITGIRPTVAQTMVSLGLDLSSVVTLASLRDGLAFCIRRMKEERTTLAGPR</sequence>
<feature type="coiled-coil region" evidence="2">
    <location>
        <begin position="230"/>
        <end position="257"/>
    </location>
</feature>
<proteinExistence type="predicted"/>
<dbReference type="InterPro" id="IPR035965">
    <property type="entry name" value="PAS-like_dom_sf"/>
</dbReference>
<dbReference type="InterPro" id="IPR051932">
    <property type="entry name" value="Bact_StressResp_Reg"/>
</dbReference>
<dbReference type="PROSITE" id="PS50113">
    <property type="entry name" value="PAC"/>
    <property type="match status" value="1"/>
</dbReference>
<dbReference type="RefSeq" id="WP_153820553.1">
    <property type="nucleotide sequence ID" value="NZ_WJIE01000005.1"/>
</dbReference>
<evidence type="ECO:0000259" key="3">
    <source>
        <dbReference type="PROSITE" id="PS50112"/>
    </source>
</evidence>
<dbReference type="SUPFAM" id="SSF52091">
    <property type="entry name" value="SpoIIaa-like"/>
    <property type="match status" value="1"/>
</dbReference>
<feature type="domain" description="STAS" evidence="5">
    <location>
        <begin position="258"/>
        <end position="369"/>
    </location>
</feature>
<protein>
    <submittedName>
        <fullName evidence="6">PAS domain-containing protein</fullName>
    </submittedName>
</protein>
<organism evidence="6 7">
    <name type="scientific">Polyangium spumosum</name>
    <dbReference type="NCBI Taxonomy" id="889282"/>
    <lineage>
        <taxon>Bacteria</taxon>
        <taxon>Pseudomonadati</taxon>
        <taxon>Myxococcota</taxon>
        <taxon>Polyangia</taxon>
        <taxon>Polyangiales</taxon>
        <taxon>Polyangiaceae</taxon>
        <taxon>Polyangium</taxon>
    </lineage>
</organism>
<dbReference type="EMBL" id="WJIE01000005">
    <property type="protein sequence ID" value="MRG93687.1"/>
    <property type="molecule type" value="Genomic_DNA"/>
</dbReference>
<dbReference type="SUPFAM" id="SSF55785">
    <property type="entry name" value="PYP-like sensor domain (PAS domain)"/>
    <property type="match status" value="2"/>
</dbReference>
<dbReference type="InterPro" id="IPR000700">
    <property type="entry name" value="PAS-assoc_C"/>
</dbReference>
<dbReference type="PROSITE" id="PS50112">
    <property type="entry name" value="PAS"/>
    <property type="match status" value="1"/>
</dbReference>
<dbReference type="InterPro" id="IPR036513">
    <property type="entry name" value="STAS_dom_sf"/>
</dbReference>
<keyword evidence="2" id="KW-0175">Coiled coil</keyword>
<feature type="domain" description="PAS" evidence="3">
    <location>
        <begin position="127"/>
        <end position="197"/>
    </location>
</feature>
<keyword evidence="1" id="KW-0597">Phosphoprotein</keyword>
<dbReference type="AlphaFoldDB" id="A0A6N7PPY4"/>
<evidence type="ECO:0000259" key="4">
    <source>
        <dbReference type="PROSITE" id="PS50113"/>
    </source>
</evidence>
<name>A0A6N7PPY4_9BACT</name>
<evidence type="ECO:0000259" key="5">
    <source>
        <dbReference type="PROSITE" id="PS50801"/>
    </source>
</evidence>
<gene>
    <name evidence="6" type="ORF">GF068_17480</name>
</gene>
<dbReference type="Proteomes" id="UP000440224">
    <property type="component" value="Unassembled WGS sequence"/>
</dbReference>
<evidence type="ECO:0000256" key="1">
    <source>
        <dbReference type="ARBA" id="ARBA00022553"/>
    </source>
</evidence>
<dbReference type="SMART" id="SM00091">
    <property type="entry name" value="PAS"/>
    <property type="match status" value="2"/>
</dbReference>
<dbReference type="OrthoDB" id="5494753at2"/>
<dbReference type="PANTHER" id="PTHR33745:SF3">
    <property type="entry name" value="RSBT CO-ANTAGONIST PROTEIN RSBRC"/>
    <property type="match status" value="1"/>
</dbReference>
<evidence type="ECO:0000313" key="7">
    <source>
        <dbReference type="Proteomes" id="UP000440224"/>
    </source>
</evidence>
<dbReference type="Gene3D" id="3.30.750.24">
    <property type="entry name" value="STAS domain"/>
    <property type="match status" value="1"/>
</dbReference>
<dbReference type="PROSITE" id="PS50801">
    <property type="entry name" value="STAS"/>
    <property type="match status" value="1"/>
</dbReference>
<dbReference type="Pfam" id="PF01740">
    <property type="entry name" value="STAS"/>
    <property type="match status" value="1"/>
</dbReference>
<feature type="domain" description="PAC" evidence="4">
    <location>
        <begin position="191"/>
        <end position="242"/>
    </location>
</feature>
<dbReference type="InterPro" id="IPR013656">
    <property type="entry name" value="PAS_4"/>
</dbReference>
<reference evidence="6 7" key="1">
    <citation type="submission" date="2019-10" db="EMBL/GenBank/DDBJ databases">
        <title>A soil myxobacterium in the family Polyangiaceae.</title>
        <authorList>
            <person name="Li Y."/>
            <person name="Wang J."/>
        </authorList>
    </citation>
    <scope>NUCLEOTIDE SEQUENCE [LARGE SCALE GENOMIC DNA]</scope>
    <source>
        <strain evidence="6 7">DSM 14734</strain>
    </source>
</reference>
<dbReference type="CDD" id="cd07041">
    <property type="entry name" value="STAS_RsbR_RsbS_like"/>
    <property type="match status" value="1"/>
</dbReference>
<dbReference type="Gene3D" id="3.30.450.20">
    <property type="entry name" value="PAS domain"/>
    <property type="match status" value="1"/>
</dbReference>
<comment type="caution">
    <text evidence="6">The sequence shown here is derived from an EMBL/GenBank/DDBJ whole genome shotgun (WGS) entry which is preliminary data.</text>
</comment>